<name>A0ABR4QHF7_9CEST</name>
<keyword evidence="3" id="KW-1185">Reference proteome</keyword>
<dbReference type="Proteomes" id="UP001651158">
    <property type="component" value="Unassembled WGS sequence"/>
</dbReference>
<accession>A0ABR4QHF7</accession>
<feature type="transmembrane region" description="Helical" evidence="1">
    <location>
        <begin position="18"/>
        <end position="38"/>
    </location>
</feature>
<comment type="caution">
    <text evidence="2">The sequence shown here is derived from an EMBL/GenBank/DDBJ whole genome shotgun (WGS) entry which is preliminary data.</text>
</comment>
<dbReference type="EMBL" id="JAKROA010000003">
    <property type="protein sequence ID" value="KAL5108973.1"/>
    <property type="molecule type" value="Genomic_DNA"/>
</dbReference>
<protein>
    <submittedName>
        <fullName evidence="2">Gamma-secretase subunit PEN-2</fullName>
    </submittedName>
</protein>
<dbReference type="Pfam" id="PF10251">
    <property type="entry name" value="PEN-2"/>
    <property type="match status" value="1"/>
</dbReference>
<sequence>MESGRSEARDRLRICKTYFLVGIAFLPSLWLVNIVWFFKDAFFGPSSNTKKKFQLFAWNIVYRQKRISWGYLEDVVQTAKFGNQRDQYNYFVSVNKKLTDQIFMCKNIVDRLVDPPWHADPKRKSLWIHAAGGMAIERASEIALHLCNRFYPNQLHMFVYTDTLNTEEEFIRVTSDGQVVERTAPVLKPTVHIRITVAAPSSSKDTYSLQLNVQTSGRTITHVV</sequence>
<gene>
    <name evidence="2" type="ORF">TcWFU_005546</name>
</gene>
<organism evidence="2 3">
    <name type="scientific">Taenia crassiceps</name>
    <dbReference type="NCBI Taxonomy" id="6207"/>
    <lineage>
        <taxon>Eukaryota</taxon>
        <taxon>Metazoa</taxon>
        <taxon>Spiralia</taxon>
        <taxon>Lophotrochozoa</taxon>
        <taxon>Platyhelminthes</taxon>
        <taxon>Cestoda</taxon>
        <taxon>Eucestoda</taxon>
        <taxon>Cyclophyllidea</taxon>
        <taxon>Taeniidae</taxon>
        <taxon>Taenia</taxon>
    </lineage>
</organism>
<keyword evidence="1" id="KW-0472">Membrane</keyword>
<keyword evidence="1" id="KW-0812">Transmembrane</keyword>
<evidence type="ECO:0000313" key="3">
    <source>
        <dbReference type="Proteomes" id="UP001651158"/>
    </source>
</evidence>
<evidence type="ECO:0000256" key="1">
    <source>
        <dbReference type="SAM" id="Phobius"/>
    </source>
</evidence>
<evidence type="ECO:0000313" key="2">
    <source>
        <dbReference type="EMBL" id="KAL5108973.1"/>
    </source>
</evidence>
<proteinExistence type="predicted"/>
<keyword evidence="1" id="KW-1133">Transmembrane helix</keyword>
<dbReference type="InterPro" id="IPR019379">
    <property type="entry name" value="Gamma_Secretase_Asp_P_PEN2"/>
</dbReference>
<reference evidence="2 3" key="1">
    <citation type="journal article" date="2022" name="Front. Cell. Infect. Microbiol.">
        <title>The Genomes of Two Strains of Taenia crassiceps the Animal Model for the Study of Human Cysticercosis.</title>
        <authorList>
            <person name="Bobes R.J."/>
            <person name="Estrada K."/>
            <person name="Rios-Valencia D.G."/>
            <person name="Calderon-Gallegos A."/>
            <person name="de la Torre P."/>
            <person name="Carrero J.C."/>
            <person name="Sanchez-Flores A."/>
            <person name="Laclette J.P."/>
        </authorList>
    </citation>
    <scope>NUCLEOTIDE SEQUENCE [LARGE SCALE GENOMIC DNA]</scope>
    <source>
        <strain evidence="2">WFUcys</strain>
    </source>
</reference>